<proteinExistence type="predicted"/>
<evidence type="ECO:0000259" key="1">
    <source>
        <dbReference type="Pfam" id="PF11962"/>
    </source>
</evidence>
<dbReference type="InterPro" id="IPR011049">
    <property type="entry name" value="Serralysin-like_metalloprot_C"/>
</dbReference>
<dbReference type="CDD" id="cd12820">
    <property type="entry name" value="LbR_YadA-like"/>
    <property type="match status" value="1"/>
</dbReference>
<dbReference type="Gene3D" id="4.10.80.40">
    <property type="entry name" value="succinate dehydrogenase protein domain"/>
    <property type="match status" value="1"/>
</dbReference>
<sequence>MACDSQAIGACSEAGGNNTIAAGAASHAEGYLTQAVGPASHAEGGGAVASGLYSHAEGQSTIASGENAHTEGFATLASSASAHAEGYLSQAIGPAAHAEGGASIASGVYAHAEGWETRAIGNQSHAEGIFSQAHGIGAHAEGELTQATGLDSHAEGMETTASGQASHAEGENNIASGRASHVEGNLNEASGIFAHAEGQRTLANGDLSHAQGSQTIASGQCAHAEGAITTASGFASHTQGVNTVADSFVSHAQGQGTTTNELEGVHIMGKFGAADEASYSWYLANGTSDTEPGLAAKILSSGDVKIDGTVSSPAADYAEMFETEDGLPIEPGYFVALAGERVRIAQAEDRYVIGITSAKPAFLSDSADLRWARKFETDEWGRTRYREAEVPARSDSNGNLIVPAHMERQPILNPQWDPQQVYIPRSRRPEWVAVGLVGKLLVRDDGTCAAGGLCICNDQGIATAAEQGYYVLKRTGVNQILVLMGRKF</sequence>
<dbReference type="Gene3D" id="2.150.10.10">
    <property type="entry name" value="Serralysin-like metalloprotease, C-terminal"/>
    <property type="match status" value="3"/>
</dbReference>
<dbReference type="InterPro" id="IPR021865">
    <property type="entry name" value="Peptidase_G2"/>
</dbReference>
<feature type="domain" description="Peptidase G2 IMC autoproteolytic cleavage" evidence="1">
    <location>
        <begin position="301"/>
        <end position="472"/>
    </location>
</feature>
<keyword evidence="3" id="KW-1185">Reference proteome</keyword>
<dbReference type="EMBL" id="JACHXK010000004">
    <property type="protein sequence ID" value="MBB3110143.1"/>
    <property type="molecule type" value="Genomic_DNA"/>
</dbReference>
<name>A0A7W5FMH8_9BACL</name>
<dbReference type="Proteomes" id="UP000570361">
    <property type="component" value="Unassembled WGS sequence"/>
</dbReference>
<dbReference type="Gene3D" id="2.40.300.10">
    <property type="entry name" value="Head decoration protein D"/>
    <property type="match status" value="1"/>
</dbReference>
<protein>
    <submittedName>
        <fullName evidence="2">Autotransporter adhesin</fullName>
    </submittedName>
</protein>
<dbReference type="RefSeq" id="WP_183599898.1">
    <property type="nucleotide sequence ID" value="NZ_JACHXK010000004.1"/>
</dbReference>
<comment type="caution">
    <text evidence="2">The sequence shown here is derived from an EMBL/GenBank/DDBJ whole genome shotgun (WGS) entry which is preliminary data.</text>
</comment>
<evidence type="ECO:0000313" key="2">
    <source>
        <dbReference type="EMBL" id="MBB3110143.1"/>
    </source>
</evidence>
<gene>
    <name evidence="2" type="ORF">FHS18_002210</name>
</gene>
<evidence type="ECO:0000313" key="3">
    <source>
        <dbReference type="Proteomes" id="UP000570361"/>
    </source>
</evidence>
<reference evidence="2 3" key="1">
    <citation type="submission" date="2020-08" db="EMBL/GenBank/DDBJ databases">
        <title>Genomic Encyclopedia of Type Strains, Phase III (KMG-III): the genomes of soil and plant-associated and newly described type strains.</title>
        <authorList>
            <person name="Whitman W."/>
        </authorList>
    </citation>
    <scope>NUCLEOTIDE SEQUENCE [LARGE SCALE GENOMIC DNA]</scope>
    <source>
        <strain evidence="2 3">CECT 5862</strain>
    </source>
</reference>
<organism evidence="2 3">
    <name type="scientific">Paenibacillus phyllosphaerae</name>
    <dbReference type="NCBI Taxonomy" id="274593"/>
    <lineage>
        <taxon>Bacteria</taxon>
        <taxon>Bacillati</taxon>
        <taxon>Bacillota</taxon>
        <taxon>Bacilli</taxon>
        <taxon>Bacillales</taxon>
        <taxon>Paenibacillaceae</taxon>
        <taxon>Paenibacillus</taxon>
    </lineage>
</organism>
<accession>A0A7W5FMH8</accession>
<dbReference type="SUPFAM" id="SSF101967">
    <property type="entry name" value="Adhesin YadA, collagen-binding domain"/>
    <property type="match status" value="2"/>
</dbReference>
<dbReference type="AlphaFoldDB" id="A0A7W5FMH8"/>
<dbReference type="Pfam" id="PF11962">
    <property type="entry name" value="Peptidase_G2"/>
    <property type="match status" value="1"/>
</dbReference>